<sequence length="731" mass="85471">MSSESENADEKDFQRMWKIASTAQFVKVFEELFKLPEIEIETLEEGLLNQSMYGIHAVKNLVVALLRGVYPTYGVKPENYENVLQKVVGKIWISEERQEENPLKENTKFEDITPLSKLDILYSLCLHLLDKASDTRSKYKDQISKMNGDVLRVQPLGCDNEGNEYWYFYGTRLYKQEPAKDRKIKDWEEEWNTQKNTSLVKRGRGRPRKIQPRKSDGESDESEEALANRSRYMNLGEKSRWSVVCNTLDDWVEFAEKFKDSKLKCERNLFRTVTDNFLPVMNEAYQAKEKKLQQKLRELIPKPTFTKMETRQRRTKSTSDTHGNDDTSSREHRLEERNRRLNQSAEIGSRRRSRSKISYDENYDDFDDEPSKRPRNRLSYIENADEDFVKATSKRSRNRLSYIENDEEDFVEAASKSKNRESIEAKANEILKDYVSLVSNSSNNKSQILKVFTQVKLDNNSYPFHYKIDKEEFPDYYDVISEPMDLGRIERKLRLNIYKTAAEVDDDFKTMVENCELYFGVDSERAKMGRHTWRLFRRLMKELPVPPKQSENSSVSNGTGEKENPNLCKEKKTTNVDSERSERPKKKQKHINSEALDILSKEAELAVERSQSMDEEHFRNFTQKTKKCTQFSDLIVEPIHSHPSDLIQKFMSDSSSHENEDSNSDEFSPTDNQNSGNLSSVHQSLPENMEVNDYHESNEENSNTSQFMDKNDPKSFNILSGDNEANLEIFK</sequence>
<dbReference type="Gene3D" id="1.20.920.10">
    <property type="entry name" value="Bromodomain-like"/>
    <property type="match status" value="1"/>
</dbReference>
<feature type="domain" description="Bromo" evidence="4">
    <location>
        <begin position="456"/>
        <end position="526"/>
    </location>
</feature>
<evidence type="ECO:0000313" key="6">
    <source>
        <dbReference type="Proteomes" id="UP000499080"/>
    </source>
</evidence>
<comment type="caution">
    <text evidence="5">The sequence shown here is derived from an EMBL/GenBank/DDBJ whole genome shotgun (WGS) entry which is preliminary data.</text>
</comment>
<dbReference type="InterPro" id="IPR018359">
    <property type="entry name" value="Bromodomain_CS"/>
</dbReference>
<dbReference type="Pfam" id="PF00439">
    <property type="entry name" value="Bromodomain"/>
    <property type="match status" value="1"/>
</dbReference>
<reference evidence="5 6" key="1">
    <citation type="journal article" date="2019" name="Sci. Rep.">
        <title>Orb-weaving spider Araneus ventricosus genome elucidates the spidroin gene catalogue.</title>
        <authorList>
            <person name="Kono N."/>
            <person name="Nakamura H."/>
            <person name="Ohtoshi R."/>
            <person name="Moran D.A.P."/>
            <person name="Shinohara A."/>
            <person name="Yoshida Y."/>
            <person name="Fujiwara M."/>
            <person name="Mori M."/>
            <person name="Tomita M."/>
            <person name="Arakawa K."/>
        </authorList>
    </citation>
    <scope>NUCLEOTIDE SEQUENCE [LARGE SCALE GENOMIC DNA]</scope>
</reference>
<dbReference type="SUPFAM" id="SSF47370">
    <property type="entry name" value="Bromodomain"/>
    <property type="match status" value="1"/>
</dbReference>
<dbReference type="GO" id="GO:0006338">
    <property type="term" value="P:chromatin remodeling"/>
    <property type="evidence" value="ECO:0007669"/>
    <property type="project" value="InterPro"/>
</dbReference>
<feature type="region of interest" description="Disordered" evidence="3">
    <location>
        <begin position="197"/>
        <end position="225"/>
    </location>
</feature>
<dbReference type="GO" id="GO:0090537">
    <property type="term" value="C:CERF complex"/>
    <property type="evidence" value="ECO:0007669"/>
    <property type="project" value="InterPro"/>
</dbReference>
<accession>A0A4Y2GU87</accession>
<feature type="compositionally biased region" description="Polar residues" evidence="3">
    <location>
        <begin position="549"/>
        <end position="559"/>
    </location>
</feature>
<dbReference type="SMART" id="SM00297">
    <property type="entry name" value="BROMO"/>
    <property type="match status" value="1"/>
</dbReference>
<dbReference type="PANTHER" id="PTHR47092:SF1">
    <property type="entry name" value="CHROMATIN REMODELING REGULATOR CECR2"/>
    <property type="match status" value="1"/>
</dbReference>
<dbReference type="PROSITE" id="PS50014">
    <property type="entry name" value="BROMODOMAIN_2"/>
    <property type="match status" value="1"/>
</dbReference>
<evidence type="ECO:0000313" key="5">
    <source>
        <dbReference type="EMBL" id="GBM56677.1"/>
    </source>
</evidence>
<feature type="region of interest" description="Disordered" evidence="3">
    <location>
        <begin position="544"/>
        <end position="595"/>
    </location>
</feature>
<feature type="compositionally biased region" description="Polar residues" evidence="3">
    <location>
        <begin position="669"/>
        <end position="686"/>
    </location>
</feature>
<name>A0A4Y2GU87_ARAVE</name>
<keyword evidence="1 2" id="KW-0103">Bromodomain</keyword>
<feature type="compositionally biased region" description="Basic and acidic residues" evidence="3">
    <location>
        <begin position="560"/>
        <end position="582"/>
    </location>
</feature>
<keyword evidence="6" id="KW-1185">Reference proteome</keyword>
<protein>
    <submittedName>
        <fullName evidence="5">Cat eye syndrome critical region protein 2</fullName>
    </submittedName>
</protein>
<evidence type="ECO:0000256" key="2">
    <source>
        <dbReference type="PROSITE-ProRule" id="PRU00035"/>
    </source>
</evidence>
<evidence type="ECO:0000256" key="3">
    <source>
        <dbReference type="SAM" id="MobiDB-lite"/>
    </source>
</evidence>
<dbReference type="EMBL" id="BGPR01001558">
    <property type="protein sequence ID" value="GBM56677.1"/>
    <property type="molecule type" value="Genomic_DNA"/>
</dbReference>
<evidence type="ECO:0000256" key="1">
    <source>
        <dbReference type="ARBA" id="ARBA00023117"/>
    </source>
</evidence>
<proteinExistence type="predicted"/>
<dbReference type="InterPro" id="IPR029614">
    <property type="entry name" value="CECR2"/>
</dbReference>
<gene>
    <name evidence="5" type="primary">Cecr2</name>
    <name evidence="5" type="ORF">AVEN_154226_1</name>
</gene>
<dbReference type="AlphaFoldDB" id="A0A4Y2GU87"/>
<dbReference type="OrthoDB" id="6437804at2759"/>
<feature type="compositionally biased region" description="Basic and acidic residues" evidence="3">
    <location>
        <begin position="308"/>
        <end position="339"/>
    </location>
</feature>
<dbReference type="PRINTS" id="PR00503">
    <property type="entry name" value="BROMODOMAIN"/>
</dbReference>
<dbReference type="InterPro" id="IPR001487">
    <property type="entry name" value="Bromodomain"/>
</dbReference>
<organism evidence="5 6">
    <name type="scientific">Araneus ventricosus</name>
    <name type="common">Orbweaver spider</name>
    <name type="synonym">Epeira ventricosa</name>
    <dbReference type="NCBI Taxonomy" id="182803"/>
    <lineage>
        <taxon>Eukaryota</taxon>
        <taxon>Metazoa</taxon>
        <taxon>Ecdysozoa</taxon>
        <taxon>Arthropoda</taxon>
        <taxon>Chelicerata</taxon>
        <taxon>Arachnida</taxon>
        <taxon>Araneae</taxon>
        <taxon>Araneomorphae</taxon>
        <taxon>Entelegynae</taxon>
        <taxon>Araneoidea</taxon>
        <taxon>Araneidae</taxon>
        <taxon>Araneus</taxon>
    </lineage>
</organism>
<evidence type="ECO:0000259" key="4">
    <source>
        <dbReference type="PROSITE" id="PS50014"/>
    </source>
</evidence>
<dbReference type="PROSITE" id="PS00633">
    <property type="entry name" value="BROMODOMAIN_1"/>
    <property type="match status" value="1"/>
</dbReference>
<dbReference type="Proteomes" id="UP000499080">
    <property type="component" value="Unassembled WGS sequence"/>
</dbReference>
<dbReference type="InterPro" id="IPR036427">
    <property type="entry name" value="Bromodomain-like_sf"/>
</dbReference>
<feature type="compositionally biased region" description="Basic residues" evidence="3">
    <location>
        <begin position="201"/>
        <end position="212"/>
    </location>
</feature>
<feature type="region of interest" description="Disordered" evidence="3">
    <location>
        <begin position="297"/>
        <end position="379"/>
    </location>
</feature>
<feature type="region of interest" description="Disordered" evidence="3">
    <location>
        <begin position="651"/>
        <end position="731"/>
    </location>
</feature>
<dbReference type="PANTHER" id="PTHR47092">
    <property type="entry name" value="CAT EYE SYNDROME CRITICAL REGION PROTEIN 2"/>
    <property type="match status" value="1"/>
</dbReference>